<dbReference type="SUPFAM" id="SSF46894">
    <property type="entry name" value="C-terminal effector domain of the bipartite response regulators"/>
    <property type="match status" value="1"/>
</dbReference>
<keyword evidence="2" id="KW-0902">Two-component regulatory system</keyword>
<sequence length="223" mass="24884">MKLLLVEDSKRLRDSLALGLRKSGYVVDLTGDGSEGCWMALNDDYDVIVLDIMLPGMDGLSILSKLREKQVNSCVLMLTARDKVENRVEGLSKGADDYLVKPFAMDELLARIDALCRRSYNVRGSKISFGALSLDLSKRSVSVDGSELTLKPREYRILEYIAMRSGEIVSKTDIESRIYDDNAELRSNVVESAISSIRRKFDAVGYPCPIETRRGLGYTIENA</sequence>
<dbReference type="Gene3D" id="3.40.50.2300">
    <property type="match status" value="1"/>
</dbReference>
<dbReference type="SMART" id="SM00862">
    <property type="entry name" value="Trans_reg_C"/>
    <property type="match status" value="1"/>
</dbReference>
<dbReference type="Gene3D" id="6.10.250.690">
    <property type="match status" value="1"/>
</dbReference>
<feature type="domain" description="Response regulatory" evidence="8">
    <location>
        <begin position="2"/>
        <end position="116"/>
    </location>
</feature>
<keyword evidence="3" id="KW-0805">Transcription regulation</keyword>
<dbReference type="GO" id="GO:0000976">
    <property type="term" value="F:transcription cis-regulatory region binding"/>
    <property type="evidence" value="ECO:0007669"/>
    <property type="project" value="TreeGrafter"/>
</dbReference>
<dbReference type="RefSeq" id="WP_191616260.1">
    <property type="nucleotide sequence ID" value="NZ_JACYFG010000007.1"/>
</dbReference>
<keyword evidence="11" id="KW-1185">Reference proteome</keyword>
<organism evidence="10 11">
    <name type="scientific">Pelagicoccus enzymogenes</name>
    <dbReference type="NCBI Taxonomy" id="2773457"/>
    <lineage>
        <taxon>Bacteria</taxon>
        <taxon>Pseudomonadati</taxon>
        <taxon>Verrucomicrobiota</taxon>
        <taxon>Opitutia</taxon>
        <taxon>Puniceicoccales</taxon>
        <taxon>Pelagicoccaceae</taxon>
        <taxon>Pelagicoccus</taxon>
    </lineage>
</organism>
<dbReference type="PROSITE" id="PS50110">
    <property type="entry name" value="RESPONSE_REGULATORY"/>
    <property type="match status" value="1"/>
</dbReference>
<reference evidence="10" key="1">
    <citation type="submission" date="2020-09" db="EMBL/GenBank/DDBJ databases">
        <title>Pelagicoccus enzymogenes sp. nov. with an EPS production, isolated from marine sediment.</title>
        <authorList>
            <person name="Feng X."/>
        </authorList>
    </citation>
    <scope>NUCLEOTIDE SEQUENCE</scope>
    <source>
        <strain evidence="10">NFK12</strain>
    </source>
</reference>
<dbReference type="InterPro" id="IPR001789">
    <property type="entry name" value="Sig_transdc_resp-reg_receiver"/>
</dbReference>
<dbReference type="CDD" id="cd00383">
    <property type="entry name" value="trans_reg_C"/>
    <property type="match status" value="1"/>
</dbReference>
<dbReference type="SUPFAM" id="SSF52172">
    <property type="entry name" value="CheY-like"/>
    <property type="match status" value="1"/>
</dbReference>
<evidence type="ECO:0000256" key="5">
    <source>
        <dbReference type="ARBA" id="ARBA00023163"/>
    </source>
</evidence>
<evidence type="ECO:0000313" key="10">
    <source>
        <dbReference type="EMBL" id="MBD5779121.1"/>
    </source>
</evidence>
<dbReference type="SMART" id="SM00448">
    <property type="entry name" value="REC"/>
    <property type="match status" value="1"/>
</dbReference>
<evidence type="ECO:0000256" key="2">
    <source>
        <dbReference type="ARBA" id="ARBA00023012"/>
    </source>
</evidence>
<dbReference type="AlphaFoldDB" id="A0A927F8D3"/>
<evidence type="ECO:0000313" key="11">
    <source>
        <dbReference type="Proteomes" id="UP000622317"/>
    </source>
</evidence>
<dbReference type="InterPro" id="IPR011006">
    <property type="entry name" value="CheY-like_superfamily"/>
</dbReference>
<dbReference type="Pfam" id="PF00072">
    <property type="entry name" value="Response_reg"/>
    <property type="match status" value="1"/>
</dbReference>
<dbReference type="InterPro" id="IPR001867">
    <property type="entry name" value="OmpR/PhoB-type_DNA-bd"/>
</dbReference>
<dbReference type="GO" id="GO:0006355">
    <property type="term" value="P:regulation of DNA-templated transcription"/>
    <property type="evidence" value="ECO:0007669"/>
    <property type="project" value="InterPro"/>
</dbReference>
<dbReference type="PROSITE" id="PS51755">
    <property type="entry name" value="OMPR_PHOB"/>
    <property type="match status" value="1"/>
</dbReference>
<dbReference type="GO" id="GO:0005829">
    <property type="term" value="C:cytosol"/>
    <property type="evidence" value="ECO:0007669"/>
    <property type="project" value="TreeGrafter"/>
</dbReference>
<keyword evidence="1 6" id="KW-0597">Phosphoprotein</keyword>
<dbReference type="EMBL" id="JACYFG010000007">
    <property type="protein sequence ID" value="MBD5779121.1"/>
    <property type="molecule type" value="Genomic_DNA"/>
</dbReference>
<name>A0A927F8D3_9BACT</name>
<keyword evidence="4 7" id="KW-0238">DNA-binding</keyword>
<dbReference type="PANTHER" id="PTHR48111:SF22">
    <property type="entry name" value="REGULATOR OF RPOS"/>
    <property type="match status" value="1"/>
</dbReference>
<dbReference type="Proteomes" id="UP000622317">
    <property type="component" value="Unassembled WGS sequence"/>
</dbReference>
<dbReference type="InterPro" id="IPR016032">
    <property type="entry name" value="Sig_transdc_resp-reg_C-effctor"/>
</dbReference>
<feature type="modified residue" description="4-aspartylphosphate" evidence="6">
    <location>
        <position position="51"/>
    </location>
</feature>
<evidence type="ECO:0000259" key="9">
    <source>
        <dbReference type="PROSITE" id="PS51755"/>
    </source>
</evidence>
<comment type="caution">
    <text evidence="10">The sequence shown here is derived from an EMBL/GenBank/DDBJ whole genome shotgun (WGS) entry which is preliminary data.</text>
</comment>
<dbReference type="Gene3D" id="1.10.10.10">
    <property type="entry name" value="Winged helix-like DNA-binding domain superfamily/Winged helix DNA-binding domain"/>
    <property type="match status" value="1"/>
</dbReference>
<dbReference type="FunFam" id="3.40.50.2300:FF:000002">
    <property type="entry name" value="DNA-binding response regulator PhoP"/>
    <property type="match status" value="1"/>
</dbReference>
<evidence type="ECO:0000256" key="1">
    <source>
        <dbReference type="ARBA" id="ARBA00022553"/>
    </source>
</evidence>
<proteinExistence type="predicted"/>
<dbReference type="InterPro" id="IPR039420">
    <property type="entry name" value="WalR-like"/>
</dbReference>
<evidence type="ECO:0000256" key="3">
    <source>
        <dbReference type="ARBA" id="ARBA00023015"/>
    </source>
</evidence>
<dbReference type="PANTHER" id="PTHR48111">
    <property type="entry name" value="REGULATOR OF RPOS"/>
    <property type="match status" value="1"/>
</dbReference>
<keyword evidence="5" id="KW-0804">Transcription</keyword>
<accession>A0A927F8D3</accession>
<dbReference type="Pfam" id="PF00486">
    <property type="entry name" value="Trans_reg_C"/>
    <property type="match status" value="1"/>
</dbReference>
<feature type="domain" description="OmpR/PhoB-type" evidence="9">
    <location>
        <begin position="124"/>
        <end position="222"/>
    </location>
</feature>
<protein>
    <submittedName>
        <fullName evidence="10">Response regulator transcription factor</fullName>
    </submittedName>
</protein>
<gene>
    <name evidence="10" type="ORF">IEN85_06420</name>
</gene>
<dbReference type="GO" id="GO:0000156">
    <property type="term" value="F:phosphorelay response regulator activity"/>
    <property type="evidence" value="ECO:0007669"/>
    <property type="project" value="TreeGrafter"/>
</dbReference>
<evidence type="ECO:0000256" key="6">
    <source>
        <dbReference type="PROSITE-ProRule" id="PRU00169"/>
    </source>
</evidence>
<feature type="DNA-binding region" description="OmpR/PhoB-type" evidence="7">
    <location>
        <begin position="124"/>
        <end position="222"/>
    </location>
</feature>
<evidence type="ECO:0000259" key="8">
    <source>
        <dbReference type="PROSITE" id="PS50110"/>
    </source>
</evidence>
<evidence type="ECO:0000256" key="7">
    <source>
        <dbReference type="PROSITE-ProRule" id="PRU01091"/>
    </source>
</evidence>
<evidence type="ECO:0000256" key="4">
    <source>
        <dbReference type="ARBA" id="ARBA00023125"/>
    </source>
</evidence>
<dbReference type="GO" id="GO:0032993">
    <property type="term" value="C:protein-DNA complex"/>
    <property type="evidence" value="ECO:0007669"/>
    <property type="project" value="TreeGrafter"/>
</dbReference>
<dbReference type="InterPro" id="IPR036388">
    <property type="entry name" value="WH-like_DNA-bd_sf"/>
</dbReference>